<dbReference type="HAMAP" id="MF_01341">
    <property type="entry name" value="Ribosomal_uL15"/>
    <property type="match status" value="1"/>
</dbReference>
<keyword evidence="4" id="KW-0699">rRNA-binding</keyword>
<keyword evidence="4" id="KW-0694">RNA-binding</keyword>
<evidence type="ECO:0000256" key="1">
    <source>
        <dbReference type="ARBA" id="ARBA00007320"/>
    </source>
</evidence>
<evidence type="ECO:0000313" key="9">
    <source>
        <dbReference type="Proteomes" id="UP000266273"/>
    </source>
</evidence>
<feature type="domain" description="Large ribosomal subunit protein uL15/eL18" evidence="7">
    <location>
        <begin position="75"/>
        <end position="149"/>
    </location>
</feature>
<dbReference type="InterPro" id="IPR021131">
    <property type="entry name" value="Ribosomal_uL15/eL18"/>
</dbReference>
<dbReference type="InterPro" id="IPR030878">
    <property type="entry name" value="Ribosomal_uL15"/>
</dbReference>
<protein>
    <recommendedName>
        <fullName evidence="4">Large ribosomal subunit protein uL15</fullName>
    </recommendedName>
</protein>
<comment type="function">
    <text evidence="4">Binds to the 23S rRNA.</text>
</comment>
<dbReference type="GO" id="GO:0022625">
    <property type="term" value="C:cytosolic large ribosomal subunit"/>
    <property type="evidence" value="ECO:0007669"/>
    <property type="project" value="TreeGrafter"/>
</dbReference>
<gene>
    <name evidence="4" type="primary">rplO</name>
    <name evidence="8" type="ORF">BXY53_1638</name>
</gene>
<dbReference type="OrthoDB" id="9810293at2"/>
<evidence type="ECO:0000256" key="3">
    <source>
        <dbReference type="ARBA" id="ARBA00023274"/>
    </source>
</evidence>
<proteinExistence type="inferred from homology"/>
<evidence type="ECO:0000259" key="7">
    <source>
        <dbReference type="Pfam" id="PF00828"/>
    </source>
</evidence>
<dbReference type="NCBIfam" id="TIGR01071">
    <property type="entry name" value="rplO_bact"/>
    <property type="match status" value="1"/>
</dbReference>
<dbReference type="AlphaFoldDB" id="A0A397Q624"/>
<feature type="compositionally biased region" description="Gly residues" evidence="6">
    <location>
        <begin position="21"/>
        <end position="35"/>
    </location>
</feature>
<dbReference type="EMBL" id="QXDF01000001">
    <property type="protein sequence ID" value="RIA56532.1"/>
    <property type="molecule type" value="Genomic_DNA"/>
</dbReference>
<dbReference type="InterPro" id="IPR005749">
    <property type="entry name" value="Ribosomal_uL15_bac-type"/>
</dbReference>
<dbReference type="PROSITE" id="PS00475">
    <property type="entry name" value="RIBOSOMAL_L15"/>
    <property type="match status" value="1"/>
</dbReference>
<dbReference type="GO" id="GO:0019843">
    <property type="term" value="F:rRNA binding"/>
    <property type="evidence" value="ECO:0007669"/>
    <property type="project" value="UniProtKB-UniRule"/>
</dbReference>
<keyword evidence="3 4" id="KW-0687">Ribonucleoprotein</keyword>
<dbReference type="PANTHER" id="PTHR12934">
    <property type="entry name" value="50S RIBOSOMAL PROTEIN L15"/>
    <property type="match status" value="1"/>
</dbReference>
<evidence type="ECO:0000256" key="6">
    <source>
        <dbReference type="SAM" id="MobiDB-lite"/>
    </source>
</evidence>
<accession>A0A397Q624</accession>
<keyword evidence="2 4" id="KW-0689">Ribosomal protein</keyword>
<comment type="similarity">
    <text evidence="1 4 5">Belongs to the universal ribosomal protein uL15 family.</text>
</comment>
<dbReference type="InterPro" id="IPR036227">
    <property type="entry name" value="Ribosomal_uL15/eL18_sf"/>
</dbReference>
<feature type="region of interest" description="Disordered" evidence="6">
    <location>
        <begin position="21"/>
        <end position="40"/>
    </location>
</feature>
<dbReference type="Proteomes" id="UP000266273">
    <property type="component" value="Unassembled WGS sequence"/>
</dbReference>
<evidence type="ECO:0000256" key="5">
    <source>
        <dbReference type="RuleBase" id="RU003888"/>
    </source>
</evidence>
<dbReference type="GO" id="GO:0003735">
    <property type="term" value="F:structural constituent of ribosome"/>
    <property type="evidence" value="ECO:0007669"/>
    <property type="project" value="InterPro"/>
</dbReference>
<evidence type="ECO:0000313" key="8">
    <source>
        <dbReference type="EMBL" id="RIA56532.1"/>
    </source>
</evidence>
<sequence>MRLNELRDKPGALKKRVRVGRGIGSGKGKTAGRGVKGQKSRTGVAINGFEGGQNPIHMRLPKRGFNKPFRLRYAEVNLGRVQEAIDAGKLDASATVDSAALQKAGIVTRVRDGVRLLGDGELKAKVNFEVAGASAPAVKAVEAAGGSVTVTGKQKQADESS</sequence>
<name>A0A397Q624_9HYPH</name>
<dbReference type="PANTHER" id="PTHR12934:SF11">
    <property type="entry name" value="LARGE RIBOSOMAL SUBUNIT PROTEIN UL15M"/>
    <property type="match status" value="1"/>
</dbReference>
<evidence type="ECO:0000256" key="2">
    <source>
        <dbReference type="ARBA" id="ARBA00022980"/>
    </source>
</evidence>
<keyword evidence="9" id="KW-1185">Reference proteome</keyword>
<dbReference type="Gene3D" id="3.100.10.10">
    <property type="match status" value="1"/>
</dbReference>
<evidence type="ECO:0000256" key="4">
    <source>
        <dbReference type="HAMAP-Rule" id="MF_01341"/>
    </source>
</evidence>
<dbReference type="RefSeq" id="WP_119061316.1">
    <property type="nucleotide sequence ID" value="NZ_QXDF01000001.1"/>
</dbReference>
<comment type="subunit">
    <text evidence="4">Part of the 50S ribosomal subunit.</text>
</comment>
<organism evidence="8 9">
    <name type="scientific">Dichotomicrobium thermohalophilum</name>
    <dbReference type="NCBI Taxonomy" id="933063"/>
    <lineage>
        <taxon>Bacteria</taxon>
        <taxon>Pseudomonadati</taxon>
        <taxon>Pseudomonadota</taxon>
        <taxon>Alphaproteobacteria</taxon>
        <taxon>Hyphomicrobiales</taxon>
        <taxon>Hyphomicrobiaceae</taxon>
        <taxon>Dichotomicrobium</taxon>
    </lineage>
</organism>
<dbReference type="GO" id="GO:0006412">
    <property type="term" value="P:translation"/>
    <property type="evidence" value="ECO:0007669"/>
    <property type="project" value="UniProtKB-UniRule"/>
</dbReference>
<dbReference type="InterPro" id="IPR001196">
    <property type="entry name" value="Ribosomal_uL15_CS"/>
</dbReference>
<dbReference type="Pfam" id="PF00828">
    <property type="entry name" value="Ribosomal_L27A"/>
    <property type="match status" value="1"/>
</dbReference>
<comment type="caution">
    <text evidence="8">The sequence shown here is derived from an EMBL/GenBank/DDBJ whole genome shotgun (WGS) entry which is preliminary data.</text>
</comment>
<reference evidence="8 9" key="1">
    <citation type="submission" date="2018-08" db="EMBL/GenBank/DDBJ databases">
        <title>Genomic Encyclopedia of Archaeal and Bacterial Type Strains, Phase II (KMG-II): from individual species to whole genera.</title>
        <authorList>
            <person name="Goeker M."/>
        </authorList>
    </citation>
    <scope>NUCLEOTIDE SEQUENCE [LARGE SCALE GENOMIC DNA]</scope>
    <source>
        <strain evidence="8 9">DSM 5002</strain>
    </source>
</reference>
<dbReference type="SUPFAM" id="SSF52080">
    <property type="entry name" value="Ribosomal proteins L15p and L18e"/>
    <property type="match status" value="1"/>
</dbReference>